<evidence type="ECO:0000313" key="4">
    <source>
        <dbReference type="Proteomes" id="UP001169069"/>
    </source>
</evidence>
<feature type="non-terminal residue" evidence="3">
    <location>
        <position position="67"/>
    </location>
</feature>
<feature type="compositionally biased region" description="Polar residues" evidence="1">
    <location>
        <begin position="37"/>
        <end position="48"/>
    </location>
</feature>
<evidence type="ECO:0000256" key="2">
    <source>
        <dbReference type="SAM" id="SignalP"/>
    </source>
</evidence>
<gene>
    <name evidence="3" type="ORF">PGH07_00005</name>
</gene>
<feature type="region of interest" description="Disordered" evidence="1">
    <location>
        <begin position="37"/>
        <end position="67"/>
    </location>
</feature>
<evidence type="ECO:0000313" key="3">
    <source>
        <dbReference type="EMBL" id="MDM5270558.1"/>
    </source>
</evidence>
<reference evidence="3" key="1">
    <citation type="submission" date="2023-01" db="EMBL/GenBank/DDBJ databases">
        <title>Sulfurovum sp. zt1-1 genome assembly.</title>
        <authorList>
            <person name="Wang J."/>
        </authorList>
    </citation>
    <scope>NUCLEOTIDE SEQUENCE</scope>
    <source>
        <strain evidence="3">Zt1-1</strain>
    </source>
</reference>
<dbReference type="Proteomes" id="UP001169069">
    <property type="component" value="Unassembled WGS sequence"/>
</dbReference>
<evidence type="ECO:0008006" key="5">
    <source>
        <dbReference type="Google" id="ProtNLM"/>
    </source>
</evidence>
<dbReference type="EMBL" id="JAQIBD010000001">
    <property type="protein sequence ID" value="MDM5270558.1"/>
    <property type="molecule type" value="Genomic_DNA"/>
</dbReference>
<keyword evidence="2" id="KW-0732">Signal</keyword>
<keyword evidence="4" id="KW-1185">Reference proteome</keyword>
<name>A0ABT7QUN3_9BACT</name>
<accession>A0ABT7QUN3</accession>
<proteinExistence type="predicted"/>
<protein>
    <recommendedName>
        <fullName evidence="5">DUF1104 domain-containing protein</fullName>
    </recommendedName>
</protein>
<evidence type="ECO:0000256" key="1">
    <source>
        <dbReference type="SAM" id="MobiDB-lite"/>
    </source>
</evidence>
<feature type="signal peptide" evidence="2">
    <location>
        <begin position="1"/>
        <end position="18"/>
    </location>
</feature>
<feature type="chain" id="PRO_5046115981" description="DUF1104 domain-containing protein" evidence="2">
    <location>
        <begin position="19"/>
        <end position="67"/>
    </location>
</feature>
<sequence>MKKFIMITSLLVSSSFSADLSQVSTEELAQEMQKRMQTMTPQERQQYKGSGMMGKGQMRPNRMMQMP</sequence>
<organism evidence="3 4">
    <name type="scientific">Sulfurovum zhangzhouensis</name>
    <dbReference type="NCBI Taxonomy" id="3019067"/>
    <lineage>
        <taxon>Bacteria</taxon>
        <taxon>Pseudomonadati</taxon>
        <taxon>Campylobacterota</taxon>
        <taxon>Epsilonproteobacteria</taxon>
        <taxon>Campylobacterales</taxon>
        <taxon>Sulfurovaceae</taxon>
        <taxon>Sulfurovum</taxon>
    </lineage>
</organism>
<comment type="caution">
    <text evidence="3">The sequence shown here is derived from an EMBL/GenBank/DDBJ whole genome shotgun (WGS) entry which is preliminary data.</text>
</comment>
<dbReference type="RefSeq" id="WP_289411836.1">
    <property type="nucleotide sequence ID" value="NZ_JAQIBD010000001.1"/>
</dbReference>